<dbReference type="InParanoid" id="Q6BGP0"/>
<evidence type="ECO:0000313" key="1">
    <source>
        <dbReference type="EMBL" id="CAG91150.2"/>
    </source>
</evidence>
<proteinExistence type="predicted"/>
<organism evidence="1 2">
    <name type="scientific">Debaryomyces hansenii (strain ATCC 36239 / CBS 767 / BCRC 21394 / JCM 1990 / NBRC 0083 / IGC 2968)</name>
    <name type="common">Yeast</name>
    <name type="synonym">Torulaspora hansenii</name>
    <dbReference type="NCBI Taxonomy" id="284592"/>
    <lineage>
        <taxon>Eukaryota</taxon>
        <taxon>Fungi</taxon>
        <taxon>Dikarya</taxon>
        <taxon>Ascomycota</taxon>
        <taxon>Saccharomycotina</taxon>
        <taxon>Pichiomycetes</taxon>
        <taxon>Debaryomycetaceae</taxon>
        <taxon>Debaryomyces</taxon>
    </lineage>
</organism>
<dbReference type="HOGENOM" id="CLU_2426988_0_0_1"/>
<protein>
    <submittedName>
        <fullName evidence="1">DEHA2G24992p</fullName>
    </submittedName>
</protein>
<accession>Q6BGP0</accession>
<evidence type="ECO:0000313" key="2">
    <source>
        <dbReference type="Proteomes" id="UP000000599"/>
    </source>
</evidence>
<keyword evidence="2" id="KW-1185">Reference proteome</keyword>
<name>Q6BGP0_DEBHA</name>
<dbReference type="AlphaFoldDB" id="Q6BGP0"/>
<dbReference type="GeneID" id="2904363"/>
<dbReference type="Proteomes" id="UP000000599">
    <property type="component" value="Chromosome G"/>
</dbReference>
<sequence length="91" mass="10740">MAMVVNLSDIHVRQYTLNKDLLQLQSVLVDKLRLGIFIADNYDPNVYSEKGFRFYSIITDLIYYSNMARMMYEVFSKVELTSSLPFQTEKR</sequence>
<dbReference type="KEGG" id="dha:DEHA2G24992g"/>
<dbReference type="VEuPathDB" id="FungiDB:DEHA2G24992g"/>
<dbReference type="RefSeq" id="XP_462631.2">
    <property type="nucleotide sequence ID" value="XM_462631.1"/>
</dbReference>
<dbReference type="EMBL" id="CR382139">
    <property type="protein sequence ID" value="CAG91150.2"/>
    <property type="molecule type" value="Genomic_DNA"/>
</dbReference>
<reference evidence="1 2" key="1">
    <citation type="journal article" date="2004" name="Nature">
        <title>Genome evolution in yeasts.</title>
        <authorList>
            <consortium name="Genolevures"/>
            <person name="Dujon B."/>
            <person name="Sherman D."/>
            <person name="Fischer G."/>
            <person name="Durrens P."/>
            <person name="Casaregola S."/>
            <person name="Lafontaine I."/>
            <person name="de Montigny J."/>
            <person name="Marck C."/>
            <person name="Neuveglise C."/>
            <person name="Talla E."/>
            <person name="Goffard N."/>
            <person name="Frangeul L."/>
            <person name="Aigle M."/>
            <person name="Anthouard V."/>
            <person name="Babour A."/>
            <person name="Barbe V."/>
            <person name="Barnay S."/>
            <person name="Blanchin S."/>
            <person name="Beckerich J.M."/>
            <person name="Beyne E."/>
            <person name="Bleykasten C."/>
            <person name="Boisrame A."/>
            <person name="Boyer J."/>
            <person name="Cattolico L."/>
            <person name="Confanioleri F."/>
            <person name="de Daruvar A."/>
            <person name="Despons L."/>
            <person name="Fabre E."/>
            <person name="Fairhead C."/>
            <person name="Ferry-Dumazet H."/>
            <person name="Groppi A."/>
            <person name="Hantraye F."/>
            <person name="Hennequin C."/>
            <person name="Jauniaux N."/>
            <person name="Joyet P."/>
            <person name="Kachouri R."/>
            <person name="Kerrest A."/>
            <person name="Koszul R."/>
            <person name="Lemaire M."/>
            <person name="Lesur I."/>
            <person name="Ma L."/>
            <person name="Muller H."/>
            <person name="Nicaud J.M."/>
            <person name="Nikolski M."/>
            <person name="Oztas S."/>
            <person name="Ozier-Kalogeropoulos O."/>
            <person name="Pellenz S."/>
            <person name="Potier S."/>
            <person name="Richard G.F."/>
            <person name="Straub M.L."/>
            <person name="Suleau A."/>
            <person name="Swennene D."/>
            <person name="Tekaia F."/>
            <person name="Wesolowski-Louvel M."/>
            <person name="Westhof E."/>
            <person name="Wirth B."/>
            <person name="Zeniou-Meyer M."/>
            <person name="Zivanovic I."/>
            <person name="Bolotin-Fukuhara M."/>
            <person name="Thierry A."/>
            <person name="Bouchier C."/>
            <person name="Caudron B."/>
            <person name="Scarpelli C."/>
            <person name="Gaillardin C."/>
            <person name="Weissenbach J."/>
            <person name="Wincker P."/>
            <person name="Souciet J.L."/>
        </authorList>
    </citation>
    <scope>NUCLEOTIDE SEQUENCE [LARGE SCALE GENOMIC DNA]</scope>
    <source>
        <strain evidence="2">ATCC 36239 / CBS 767 / BCRC 21394 / JCM 1990 / NBRC 0083 / IGC 2968</strain>
    </source>
</reference>
<gene>
    <name evidence="1" type="ordered locus">DEHA2G24992g</name>
</gene>